<comment type="caution">
    <text evidence="2">The sequence shown here is derived from an EMBL/GenBank/DDBJ whole genome shotgun (WGS) entry which is preliminary data.</text>
</comment>
<dbReference type="Gene3D" id="3.30.1340.30">
    <property type="match status" value="1"/>
</dbReference>
<evidence type="ECO:0000313" key="2">
    <source>
        <dbReference type="EMBL" id="KLD63940.1"/>
    </source>
</evidence>
<sequence>MGWLVMLAAGPAMAFQASTPQEAASQVHSSADAQLQAAVRKVLANDTSLSDAGHRVEVIVSDGAVVLRGPVKNDTEALRVETLTRQVNGVKEVTNELDVMPRVR</sequence>
<protein>
    <recommendedName>
        <fullName evidence="1">BON domain-containing protein</fullName>
    </recommendedName>
</protein>
<gene>
    <name evidence="2" type="ORF">Y882_10040</name>
</gene>
<dbReference type="STRING" id="1440762.Y882_10040"/>
<dbReference type="PROSITE" id="PS50914">
    <property type="entry name" value="BON"/>
    <property type="match status" value="1"/>
</dbReference>
<dbReference type="Proteomes" id="UP000035481">
    <property type="component" value="Unassembled WGS sequence"/>
</dbReference>
<evidence type="ECO:0000313" key="3">
    <source>
        <dbReference type="Proteomes" id="UP000035481"/>
    </source>
</evidence>
<dbReference type="InterPro" id="IPR007055">
    <property type="entry name" value="BON_dom"/>
</dbReference>
<accession>A0A0G9H261</accession>
<feature type="domain" description="BON" evidence="1">
    <location>
        <begin position="31"/>
        <end position="101"/>
    </location>
</feature>
<name>A0A0G9H261_9GAMM</name>
<dbReference type="PATRIC" id="fig|1440762.4.peg.1502"/>
<reference evidence="2 3" key="1">
    <citation type="journal article" date="2015" name="Antonie Van Leeuwenhoek">
        <title>A phylogenomic and molecular marker based taxonomic framework for the order Xanthomonadales: proposal to transfer the families Algiphilaceae and Solimonadaceae to the order Nevskiales ord. nov. and to create a new family within the order Xanthomonadales, the family Rhodanobacteraceae fam. nov., containing the genus Rhodanobacter and its closest relatives.</title>
        <authorList>
            <person name="Naushad S."/>
            <person name="Adeolu M."/>
            <person name="Wong S."/>
            <person name="Sohail M."/>
            <person name="Schellhorn H.E."/>
            <person name="Gupta R.S."/>
        </authorList>
    </citation>
    <scope>NUCLEOTIDE SEQUENCE [LARGE SCALE GENOMIC DNA]</scope>
    <source>
        <strain evidence="2 3">DSM 16301</strain>
    </source>
</reference>
<dbReference type="Pfam" id="PF04972">
    <property type="entry name" value="BON"/>
    <property type="match status" value="1"/>
</dbReference>
<dbReference type="AlphaFoldDB" id="A0A0G9H261"/>
<proteinExistence type="predicted"/>
<organism evidence="2 3">
    <name type="scientific">Dyella japonica DSM 16301</name>
    <dbReference type="NCBI Taxonomy" id="1440762"/>
    <lineage>
        <taxon>Bacteria</taxon>
        <taxon>Pseudomonadati</taxon>
        <taxon>Pseudomonadota</taxon>
        <taxon>Gammaproteobacteria</taxon>
        <taxon>Lysobacterales</taxon>
        <taxon>Rhodanobacteraceae</taxon>
        <taxon>Dyella</taxon>
    </lineage>
</organism>
<dbReference type="EMBL" id="JPLA01000024">
    <property type="protein sequence ID" value="KLD63940.1"/>
    <property type="molecule type" value="Genomic_DNA"/>
</dbReference>
<evidence type="ECO:0000259" key="1">
    <source>
        <dbReference type="PROSITE" id="PS50914"/>
    </source>
</evidence>